<evidence type="ECO:0000313" key="1">
    <source>
        <dbReference type="EMBL" id="SON51616.1"/>
    </source>
</evidence>
<dbReference type="KEGG" id="vta:B0005"/>
<dbReference type="EMBL" id="LT960612">
    <property type="protein sequence ID" value="SON51616.1"/>
    <property type="molecule type" value="Genomic_DNA"/>
</dbReference>
<dbReference type="OrthoDB" id="5910133at2"/>
<accession>A0A2N8ZIC4</accession>
<organism evidence="1 2">
    <name type="scientific">Vibrio tapetis subsp. tapetis</name>
    <dbReference type="NCBI Taxonomy" id="1671868"/>
    <lineage>
        <taxon>Bacteria</taxon>
        <taxon>Pseudomonadati</taxon>
        <taxon>Pseudomonadota</taxon>
        <taxon>Gammaproteobacteria</taxon>
        <taxon>Vibrionales</taxon>
        <taxon>Vibrionaceae</taxon>
        <taxon>Vibrio</taxon>
    </lineage>
</organism>
<dbReference type="RefSeq" id="WP_102524041.1">
    <property type="nucleotide sequence ID" value="NZ_LT960612.1"/>
</dbReference>
<proteinExistence type="predicted"/>
<evidence type="ECO:0000313" key="2">
    <source>
        <dbReference type="Proteomes" id="UP000235828"/>
    </source>
</evidence>
<protein>
    <submittedName>
        <fullName evidence="1">Uncharacterized protein</fullName>
    </submittedName>
</protein>
<gene>
    <name evidence="1" type="ORF">VTAP4600_B0005</name>
</gene>
<name>A0A2N8ZIC4_9VIBR</name>
<dbReference type="Proteomes" id="UP000235828">
    <property type="component" value="Chromosome B"/>
</dbReference>
<sequence length="75" mass="8535">MDTNWQEKLKLDTSSVALVESRFARTTQSQTDVAKWMLDEWMPMDLVVAITGLPLETVVLLELEMTFGIGTHDLH</sequence>
<reference evidence="1 2" key="1">
    <citation type="submission" date="2017-10" db="EMBL/GenBank/DDBJ databases">
        <authorList>
            <person name="Banno H."/>
            <person name="Chua N.-H."/>
        </authorList>
    </citation>
    <scope>NUCLEOTIDE SEQUENCE [LARGE SCALE GENOMIC DNA]</scope>
    <source>
        <strain evidence="1">Vibrio tapetis CECT4600</strain>
    </source>
</reference>
<keyword evidence="2" id="KW-1185">Reference proteome</keyword>
<dbReference type="AlphaFoldDB" id="A0A2N8ZIC4"/>